<proteinExistence type="predicted"/>
<evidence type="ECO:0000313" key="2">
    <source>
        <dbReference type="Proteomes" id="UP001500751"/>
    </source>
</evidence>
<keyword evidence="2" id="KW-1185">Reference proteome</keyword>
<name>A0ABN2TPZ8_9ACTN</name>
<reference evidence="1 2" key="1">
    <citation type="journal article" date="2019" name="Int. J. Syst. Evol. Microbiol.">
        <title>The Global Catalogue of Microorganisms (GCM) 10K type strain sequencing project: providing services to taxonomists for standard genome sequencing and annotation.</title>
        <authorList>
            <consortium name="The Broad Institute Genomics Platform"/>
            <consortium name="The Broad Institute Genome Sequencing Center for Infectious Disease"/>
            <person name="Wu L."/>
            <person name="Ma J."/>
        </authorList>
    </citation>
    <scope>NUCLEOTIDE SEQUENCE [LARGE SCALE GENOMIC DNA]</scope>
    <source>
        <strain evidence="1 2">JCM 16014</strain>
    </source>
</reference>
<sequence>MPAASPAEVRMRMLILVFERIREWSRDPPGVLLNSPHNPGGRPAPIGVTRTLALSHW</sequence>
<organism evidence="1 2">
    <name type="scientific">Catenulispora yoronensis</name>
    <dbReference type="NCBI Taxonomy" id="450799"/>
    <lineage>
        <taxon>Bacteria</taxon>
        <taxon>Bacillati</taxon>
        <taxon>Actinomycetota</taxon>
        <taxon>Actinomycetes</taxon>
        <taxon>Catenulisporales</taxon>
        <taxon>Catenulisporaceae</taxon>
        <taxon>Catenulispora</taxon>
    </lineage>
</organism>
<gene>
    <name evidence="1" type="ORF">GCM10009839_08960</name>
</gene>
<comment type="caution">
    <text evidence="1">The sequence shown here is derived from an EMBL/GenBank/DDBJ whole genome shotgun (WGS) entry which is preliminary data.</text>
</comment>
<evidence type="ECO:0000313" key="1">
    <source>
        <dbReference type="EMBL" id="GAA2015804.1"/>
    </source>
</evidence>
<accession>A0ABN2TPZ8</accession>
<protein>
    <submittedName>
        <fullName evidence="1">Uncharacterized protein</fullName>
    </submittedName>
</protein>
<dbReference type="EMBL" id="BAAAQN010000004">
    <property type="protein sequence ID" value="GAA2015804.1"/>
    <property type="molecule type" value="Genomic_DNA"/>
</dbReference>
<dbReference type="Proteomes" id="UP001500751">
    <property type="component" value="Unassembled WGS sequence"/>
</dbReference>